<comment type="caution">
    <text evidence="4">The sequence shown here is derived from an EMBL/GenBank/DDBJ whole genome shotgun (WGS) entry which is preliminary data.</text>
</comment>
<dbReference type="Proteomes" id="UP000249432">
    <property type="component" value="Unassembled WGS sequence"/>
</dbReference>
<dbReference type="Pfam" id="PF08044">
    <property type="entry name" value="DUF1707"/>
    <property type="match status" value="1"/>
</dbReference>
<protein>
    <recommendedName>
        <fullName evidence="3">DUF1707 domain-containing protein</fullName>
    </recommendedName>
</protein>
<accession>A0A2W5USD6</accession>
<keyword evidence="1" id="KW-0175">Coiled coil</keyword>
<evidence type="ECO:0000313" key="5">
    <source>
        <dbReference type="Proteomes" id="UP000249432"/>
    </source>
</evidence>
<keyword evidence="2" id="KW-1133">Transmembrane helix</keyword>
<dbReference type="AlphaFoldDB" id="A0A2W5USD6"/>
<evidence type="ECO:0000259" key="3">
    <source>
        <dbReference type="Pfam" id="PF08044"/>
    </source>
</evidence>
<keyword evidence="2" id="KW-0812">Transmembrane</keyword>
<organism evidence="4 5">
    <name type="scientific">Corynebacterium kroppenstedtii</name>
    <dbReference type="NCBI Taxonomy" id="161879"/>
    <lineage>
        <taxon>Bacteria</taxon>
        <taxon>Bacillati</taxon>
        <taxon>Actinomycetota</taxon>
        <taxon>Actinomycetes</taxon>
        <taxon>Mycobacteriales</taxon>
        <taxon>Corynebacteriaceae</taxon>
        <taxon>Corynebacterium</taxon>
    </lineage>
</organism>
<proteinExistence type="predicted"/>
<keyword evidence="2" id="KW-0472">Membrane</keyword>
<feature type="transmembrane region" description="Helical" evidence="2">
    <location>
        <begin position="108"/>
        <end position="135"/>
    </location>
</feature>
<sequence>MPTNTGPFPSDTYRLSDDDRQHAIELLGIHFSQGRLTIDEYDQRVSVASAAQNNNDLNALFTDLPELPSATISRGSPSLVTMADGTVLPPASYGRNIRLGLLLGSSTLLAMSIAINAALAPILFLIPLIFILLYIMKVGPKSWHTASRIRQAKRLQRDQLRMDKEMLELERRKLQLEQKQRRREIQQEAMGSAMDFAHTVVDSAKGISARRRR</sequence>
<dbReference type="EMBL" id="QFRA01000003">
    <property type="protein sequence ID" value="PZR06164.1"/>
    <property type="molecule type" value="Genomic_DNA"/>
</dbReference>
<gene>
    <name evidence="4" type="ORF">DI525_02395</name>
</gene>
<feature type="coiled-coil region" evidence="1">
    <location>
        <begin position="150"/>
        <end position="189"/>
    </location>
</feature>
<dbReference type="InterPro" id="IPR012551">
    <property type="entry name" value="DUF1707_SHOCT-like"/>
</dbReference>
<evidence type="ECO:0000313" key="4">
    <source>
        <dbReference type="EMBL" id="PZR06164.1"/>
    </source>
</evidence>
<feature type="domain" description="DUF1707" evidence="3">
    <location>
        <begin position="14"/>
        <end position="65"/>
    </location>
</feature>
<dbReference type="RefSeq" id="WP_303734204.1">
    <property type="nucleotide sequence ID" value="NZ_CAKZHK010000007.1"/>
</dbReference>
<reference evidence="4 5" key="1">
    <citation type="submission" date="2017-08" db="EMBL/GenBank/DDBJ databases">
        <title>Infants hospitalized years apart are colonized by the same room-sourced microbial strains.</title>
        <authorList>
            <person name="Brooks B."/>
            <person name="Olm M.R."/>
            <person name="Firek B.A."/>
            <person name="Baker R."/>
            <person name="Thomas B.C."/>
            <person name="Morowitz M.J."/>
            <person name="Banfield J.F."/>
        </authorList>
    </citation>
    <scope>NUCLEOTIDE SEQUENCE [LARGE SCALE GENOMIC DNA]</scope>
    <source>
        <strain evidence="4">S2_003_000_R1_3</strain>
    </source>
</reference>
<evidence type="ECO:0000256" key="1">
    <source>
        <dbReference type="SAM" id="Coils"/>
    </source>
</evidence>
<name>A0A2W5USD6_9CORY</name>
<evidence type="ECO:0000256" key="2">
    <source>
        <dbReference type="SAM" id="Phobius"/>
    </source>
</evidence>